<organism evidence="2 3">
    <name type="scientific">Pseudomonas ekonensis</name>
    <dbReference type="NCBI Taxonomy" id="2842353"/>
    <lineage>
        <taxon>Bacteria</taxon>
        <taxon>Pseudomonadati</taxon>
        <taxon>Pseudomonadota</taxon>
        <taxon>Gammaproteobacteria</taxon>
        <taxon>Pseudomonadales</taxon>
        <taxon>Pseudomonadaceae</taxon>
        <taxon>Pseudomonas</taxon>
    </lineage>
</organism>
<dbReference type="Pfam" id="PF00583">
    <property type="entry name" value="Acetyltransf_1"/>
    <property type="match status" value="1"/>
</dbReference>
<proteinExistence type="predicted"/>
<evidence type="ECO:0000313" key="2">
    <source>
        <dbReference type="EMBL" id="MBV4458640.1"/>
    </source>
</evidence>
<keyword evidence="3" id="KW-1185">Reference proteome</keyword>
<accession>A0ABS6PDT6</accession>
<dbReference type="CDD" id="cd04301">
    <property type="entry name" value="NAT_SF"/>
    <property type="match status" value="1"/>
</dbReference>
<evidence type="ECO:0000313" key="3">
    <source>
        <dbReference type="Proteomes" id="UP000765224"/>
    </source>
</evidence>
<reference evidence="2 3" key="1">
    <citation type="submission" date="2021-06" db="EMBL/GenBank/DDBJ databases">
        <title>Updating the genus Pseudomonas: Description of 43 new species and partition of the Pseudomonas putida group.</title>
        <authorList>
            <person name="Girard L."/>
            <person name="Lood C."/>
            <person name="Vandamme P."/>
            <person name="Rokni-Zadeh H."/>
            <person name="Van Noort V."/>
            <person name="Hofte M."/>
            <person name="Lavigne R."/>
            <person name="De Mot R."/>
        </authorList>
    </citation>
    <scope>NUCLEOTIDE SEQUENCE [LARGE SCALE GENOMIC DNA]</scope>
    <source>
        <strain evidence="2 3">COR58</strain>
    </source>
</reference>
<dbReference type="Proteomes" id="UP000765224">
    <property type="component" value="Unassembled WGS sequence"/>
</dbReference>
<protein>
    <submittedName>
        <fullName evidence="2">GNAT family N-acetyltransferase</fullName>
    </submittedName>
</protein>
<feature type="domain" description="N-acetyltransferase" evidence="1">
    <location>
        <begin position="3"/>
        <end position="143"/>
    </location>
</feature>
<dbReference type="RefSeq" id="WP_217892227.1">
    <property type="nucleotide sequence ID" value="NZ_JAHSTS010000001.1"/>
</dbReference>
<comment type="caution">
    <text evidence="2">The sequence shown here is derived from an EMBL/GenBank/DDBJ whole genome shotgun (WGS) entry which is preliminary data.</text>
</comment>
<dbReference type="EMBL" id="JAHSTS010000001">
    <property type="protein sequence ID" value="MBV4458640.1"/>
    <property type="molecule type" value="Genomic_DNA"/>
</dbReference>
<evidence type="ECO:0000259" key="1">
    <source>
        <dbReference type="PROSITE" id="PS51186"/>
    </source>
</evidence>
<sequence length="147" mass="16970">MVFDRRPASPADLAFARELTCRNMLRYYIQYDLLWRDEGFDVGWAGRENWLIVRDGVTSGFFSLSRDARAIYIRELQVAEACRRQGAGSWAIGQVVAMARQERRPAVRLTVFKSNPARNLYERQGFAVQGEDECFLRMELDPSTLVL</sequence>
<dbReference type="InterPro" id="IPR000182">
    <property type="entry name" value="GNAT_dom"/>
</dbReference>
<dbReference type="PROSITE" id="PS51186">
    <property type="entry name" value="GNAT"/>
    <property type="match status" value="1"/>
</dbReference>
<gene>
    <name evidence="2" type="ORF">KVG96_11825</name>
</gene>
<name>A0ABS6PDT6_9PSED</name>